<evidence type="ECO:0000313" key="4">
    <source>
        <dbReference type="Proteomes" id="UP001175211"/>
    </source>
</evidence>
<sequence>MFGGVEDYKVVSLIKNASPPSVVAKLKIWHSENTGLTKYPTELFQVTSKVAIPSFRRNRMSEVKKMIDTLAEFLPAANIAWNFLSVRINLLRRERGADPLVIKLYETMLSTYEHASRYEVLQNHRNLQHVYEALFKQTNECTFFIMEYTKGHVGGHRVLDPRAAPRHLLGGQLSKKVAEFGAKFQYLTKQLRSSSSDALVLAWGAAEAVNVPAMRQSLLSLRPPTQLHPKSACLHGTRVQIISDVMDWITDCSSSTLWCTGVAGTGKSAIMETLRQLFNSSAFGRDRLGSFIRYDRLEYTDSSKLITSIAYSLALFDGRIGRAISQAVHKIGPVLPPSPRVQFDRLLREPLRSIPELLGEGPVVVIIDGLDESDASDDILRVLAEGFGSALPFMRLIVSSRSLERVSAIFAHTSSIVPLTLDTSSKQVYSDIRTYIGRQFTNIYTRDLKGYEARRFQELCAGLDAVEKLTRRANGLFIWAEAVCRFIADFPSKPRLNALLGDHIPHEVTQPMTDLYQTALDAITSDRHPNSESIRIKYCVRALLGAIIVAETPPGLTPESFHALIFDGDDTLGHCALSNAASVVELTSEKGRIQLMHTSFKEFLLDPQRHRDDWFIDIRLHERNLARRCLSLLNTFFSSWGPSTNKSRNRVPAYIRDYAILGPLWHVHCFGAADSGHIRTLFNKHFLSWMEVIIKLGSWYLELFLSSMFGAMTRVQESSGANRDIYCSVYDGAEAAEMIVSDLLQRGSIMSYGLRPANIYSSLGHLPPHNAIRNAWDSKQKTGGSAEVAFNNGQLRKEVFPTKRGRETLWRLRNLQEPRGFRPVVPEHWLELTMPIHVTLREMRPVVQVVDRKPATQVVYRKLVAQAVDKERSDTIKKVPEYFY</sequence>
<dbReference type="InterPro" id="IPR056884">
    <property type="entry name" value="NPHP3-like_N"/>
</dbReference>
<proteinExistence type="predicted"/>
<organism evidence="3 4">
    <name type="scientific">Armillaria tabescens</name>
    <name type="common">Ringless honey mushroom</name>
    <name type="synonym">Agaricus tabescens</name>
    <dbReference type="NCBI Taxonomy" id="1929756"/>
    <lineage>
        <taxon>Eukaryota</taxon>
        <taxon>Fungi</taxon>
        <taxon>Dikarya</taxon>
        <taxon>Basidiomycota</taxon>
        <taxon>Agaricomycotina</taxon>
        <taxon>Agaricomycetes</taxon>
        <taxon>Agaricomycetidae</taxon>
        <taxon>Agaricales</taxon>
        <taxon>Marasmiineae</taxon>
        <taxon>Physalacriaceae</taxon>
        <taxon>Desarmillaria</taxon>
    </lineage>
</organism>
<dbReference type="InterPro" id="IPR027417">
    <property type="entry name" value="P-loop_NTPase"/>
</dbReference>
<gene>
    <name evidence="3" type="ORF">EV420DRAFT_369674</name>
</gene>
<dbReference type="EMBL" id="JAUEPS010000017">
    <property type="protein sequence ID" value="KAK0458659.1"/>
    <property type="molecule type" value="Genomic_DNA"/>
</dbReference>
<evidence type="ECO:0000259" key="2">
    <source>
        <dbReference type="Pfam" id="PF24883"/>
    </source>
</evidence>
<keyword evidence="1" id="KW-0677">Repeat</keyword>
<dbReference type="Gene3D" id="3.40.50.300">
    <property type="entry name" value="P-loop containing nucleotide triphosphate hydrolases"/>
    <property type="match status" value="1"/>
</dbReference>
<evidence type="ECO:0000256" key="1">
    <source>
        <dbReference type="ARBA" id="ARBA00022737"/>
    </source>
</evidence>
<evidence type="ECO:0000313" key="3">
    <source>
        <dbReference type="EMBL" id="KAK0458659.1"/>
    </source>
</evidence>
<dbReference type="GeneID" id="85365427"/>
<dbReference type="PANTHER" id="PTHR10039:SF17">
    <property type="entry name" value="FUNGAL STAND N-TERMINAL GOODBYE DOMAIN-CONTAINING PROTEIN-RELATED"/>
    <property type="match status" value="1"/>
</dbReference>
<dbReference type="RefSeq" id="XP_060330929.1">
    <property type="nucleotide sequence ID" value="XM_060481879.1"/>
</dbReference>
<reference evidence="3" key="1">
    <citation type="submission" date="2023-06" db="EMBL/GenBank/DDBJ databases">
        <authorList>
            <consortium name="Lawrence Berkeley National Laboratory"/>
            <person name="Ahrendt S."/>
            <person name="Sahu N."/>
            <person name="Indic B."/>
            <person name="Wong-Bajracharya J."/>
            <person name="Merenyi Z."/>
            <person name="Ke H.-M."/>
            <person name="Monk M."/>
            <person name="Kocsube S."/>
            <person name="Drula E."/>
            <person name="Lipzen A."/>
            <person name="Balint B."/>
            <person name="Henrissat B."/>
            <person name="Andreopoulos B."/>
            <person name="Martin F.M."/>
            <person name="Harder C.B."/>
            <person name="Rigling D."/>
            <person name="Ford K.L."/>
            <person name="Foster G.D."/>
            <person name="Pangilinan J."/>
            <person name="Papanicolaou A."/>
            <person name="Barry K."/>
            <person name="LaButti K."/>
            <person name="Viragh M."/>
            <person name="Koriabine M."/>
            <person name="Yan M."/>
            <person name="Riley R."/>
            <person name="Champramary S."/>
            <person name="Plett K.L."/>
            <person name="Tsai I.J."/>
            <person name="Slot J."/>
            <person name="Sipos G."/>
            <person name="Plett J."/>
            <person name="Nagy L.G."/>
            <person name="Grigoriev I.V."/>
        </authorList>
    </citation>
    <scope>NUCLEOTIDE SEQUENCE</scope>
    <source>
        <strain evidence="3">CCBAS 213</strain>
    </source>
</reference>
<feature type="domain" description="Nephrocystin 3-like N-terminal" evidence="2">
    <location>
        <begin position="244"/>
        <end position="401"/>
    </location>
</feature>
<dbReference type="AlphaFoldDB" id="A0AA39N5Y5"/>
<name>A0AA39N5Y5_ARMTA</name>
<dbReference type="SUPFAM" id="SSF52540">
    <property type="entry name" value="P-loop containing nucleoside triphosphate hydrolases"/>
    <property type="match status" value="1"/>
</dbReference>
<protein>
    <recommendedName>
        <fullName evidence="2">Nephrocystin 3-like N-terminal domain-containing protein</fullName>
    </recommendedName>
</protein>
<dbReference type="Pfam" id="PF24883">
    <property type="entry name" value="NPHP3_N"/>
    <property type="match status" value="1"/>
</dbReference>
<keyword evidence="4" id="KW-1185">Reference proteome</keyword>
<dbReference type="Proteomes" id="UP001175211">
    <property type="component" value="Unassembled WGS sequence"/>
</dbReference>
<accession>A0AA39N5Y5</accession>
<comment type="caution">
    <text evidence="3">The sequence shown here is derived from an EMBL/GenBank/DDBJ whole genome shotgun (WGS) entry which is preliminary data.</text>
</comment>
<dbReference type="PANTHER" id="PTHR10039">
    <property type="entry name" value="AMELOGENIN"/>
    <property type="match status" value="1"/>
</dbReference>